<feature type="transmembrane region" description="Helical" evidence="2">
    <location>
        <begin position="12"/>
        <end position="32"/>
    </location>
</feature>
<protein>
    <submittedName>
        <fullName evidence="3">Uncharacterized protein</fullName>
    </submittedName>
</protein>
<dbReference type="InterPro" id="IPR009571">
    <property type="entry name" value="SUR7/Rim9-like_fungi"/>
</dbReference>
<evidence type="ECO:0000313" key="3">
    <source>
        <dbReference type="EMBL" id="KAK3898327.1"/>
    </source>
</evidence>
<feature type="compositionally biased region" description="Gly residues" evidence="1">
    <location>
        <begin position="278"/>
        <end position="291"/>
    </location>
</feature>
<evidence type="ECO:0000256" key="2">
    <source>
        <dbReference type="SAM" id="Phobius"/>
    </source>
</evidence>
<keyword evidence="2" id="KW-1133">Transmembrane helix</keyword>
<feature type="transmembrane region" description="Helical" evidence="2">
    <location>
        <begin position="213"/>
        <end position="234"/>
    </location>
</feature>
<dbReference type="Pfam" id="PF06687">
    <property type="entry name" value="SUR7"/>
    <property type="match status" value="1"/>
</dbReference>
<dbReference type="Proteomes" id="UP001303889">
    <property type="component" value="Unassembled WGS sequence"/>
</dbReference>
<feature type="region of interest" description="Disordered" evidence="1">
    <location>
        <begin position="268"/>
        <end position="318"/>
    </location>
</feature>
<evidence type="ECO:0000256" key="1">
    <source>
        <dbReference type="SAM" id="MobiDB-lite"/>
    </source>
</evidence>
<accession>A0AAN6MCA4</accession>
<keyword evidence="2" id="KW-0472">Membrane</keyword>
<feature type="transmembrane region" description="Helical" evidence="2">
    <location>
        <begin position="135"/>
        <end position="158"/>
    </location>
</feature>
<feature type="transmembrane region" description="Helical" evidence="2">
    <location>
        <begin position="165"/>
        <end position="187"/>
    </location>
</feature>
<organism evidence="3 4">
    <name type="scientific">Staphylotrichum tortipilum</name>
    <dbReference type="NCBI Taxonomy" id="2831512"/>
    <lineage>
        <taxon>Eukaryota</taxon>
        <taxon>Fungi</taxon>
        <taxon>Dikarya</taxon>
        <taxon>Ascomycota</taxon>
        <taxon>Pezizomycotina</taxon>
        <taxon>Sordariomycetes</taxon>
        <taxon>Sordariomycetidae</taxon>
        <taxon>Sordariales</taxon>
        <taxon>Chaetomiaceae</taxon>
        <taxon>Staphylotrichum</taxon>
    </lineage>
</organism>
<reference evidence="3" key="2">
    <citation type="submission" date="2023-05" db="EMBL/GenBank/DDBJ databases">
        <authorList>
            <consortium name="Lawrence Berkeley National Laboratory"/>
            <person name="Steindorff A."/>
            <person name="Hensen N."/>
            <person name="Bonometti L."/>
            <person name="Westerberg I."/>
            <person name="Brannstrom I.O."/>
            <person name="Guillou S."/>
            <person name="Cros-Aarteil S."/>
            <person name="Calhoun S."/>
            <person name="Haridas S."/>
            <person name="Kuo A."/>
            <person name="Mondo S."/>
            <person name="Pangilinan J."/>
            <person name="Riley R."/>
            <person name="Labutti K."/>
            <person name="Andreopoulos B."/>
            <person name="Lipzen A."/>
            <person name="Chen C."/>
            <person name="Yanf M."/>
            <person name="Daum C."/>
            <person name="Ng V."/>
            <person name="Clum A."/>
            <person name="Ohm R."/>
            <person name="Martin F."/>
            <person name="Silar P."/>
            <person name="Natvig D."/>
            <person name="Lalanne C."/>
            <person name="Gautier V."/>
            <person name="Ament-Velasquez S.L."/>
            <person name="Kruys A."/>
            <person name="Hutchinson M.I."/>
            <person name="Powell A.J."/>
            <person name="Barry K."/>
            <person name="Miller A.N."/>
            <person name="Grigoriev I.V."/>
            <person name="Debuchy R."/>
            <person name="Gladieux P."/>
            <person name="Thoren M.H."/>
            <person name="Johannesson H."/>
        </authorList>
    </citation>
    <scope>NUCLEOTIDE SEQUENCE</scope>
    <source>
        <strain evidence="3">CBS 103.79</strain>
    </source>
</reference>
<gene>
    <name evidence="3" type="ORF">C8A05DRAFT_38082</name>
</gene>
<sequence>MARPRSPLLTGIPILLNLLSLILLCFVIFSGLNNRLTQFHWLSTSTTNFTLPSPLSSSSYLSALTSLSKTDFSGPLLLPATALSLPSHSTLHLLTTCSHNTNTDTCTSPSSHPPLPPPLSTPAILPLPPSLLSKYTATFLALVIIYPLGAALSLLAVFAPRRAWAAILSGLSAVVLFAATTAAAVVFQQLATTAGDLLEGGGSGLVVGVGKGAVAGGFVAAGLVGVAGGLWWWFGRGEEKGGLLGSVGKKGMGGRYVQIERQKGSRLDEDWAAPDEYSGGGGGKTSSGPGGSVPLVPLRGNRQTRDLGTAYEPFSNPR</sequence>
<dbReference type="EMBL" id="MU855956">
    <property type="protein sequence ID" value="KAK3898327.1"/>
    <property type="molecule type" value="Genomic_DNA"/>
</dbReference>
<proteinExistence type="predicted"/>
<dbReference type="GO" id="GO:0005886">
    <property type="term" value="C:plasma membrane"/>
    <property type="evidence" value="ECO:0007669"/>
    <property type="project" value="InterPro"/>
</dbReference>
<keyword evidence="4" id="KW-1185">Reference proteome</keyword>
<name>A0AAN6MCA4_9PEZI</name>
<keyword evidence="2" id="KW-0812">Transmembrane</keyword>
<evidence type="ECO:0000313" key="4">
    <source>
        <dbReference type="Proteomes" id="UP001303889"/>
    </source>
</evidence>
<reference evidence="3" key="1">
    <citation type="journal article" date="2023" name="Mol. Phylogenet. Evol.">
        <title>Genome-scale phylogeny and comparative genomics of the fungal order Sordariales.</title>
        <authorList>
            <person name="Hensen N."/>
            <person name="Bonometti L."/>
            <person name="Westerberg I."/>
            <person name="Brannstrom I.O."/>
            <person name="Guillou S."/>
            <person name="Cros-Aarteil S."/>
            <person name="Calhoun S."/>
            <person name="Haridas S."/>
            <person name="Kuo A."/>
            <person name="Mondo S."/>
            <person name="Pangilinan J."/>
            <person name="Riley R."/>
            <person name="LaButti K."/>
            <person name="Andreopoulos B."/>
            <person name="Lipzen A."/>
            <person name="Chen C."/>
            <person name="Yan M."/>
            <person name="Daum C."/>
            <person name="Ng V."/>
            <person name="Clum A."/>
            <person name="Steindorff A."/>
            <person name="Ohm R.A."/>
            <person name="Martin F."/>
            <person name="Silar P."/>
            <person name="Natvig D.O."/>
            <person name="Lalanne C."/>
            <person name="Gautier V."/>
            <person name="Ament-Velasquez S.L."/>
            <person name="Kruys A."/>
            <person name="Hutchinson M.I."/>
            <person name="Powell A.J."/>
            <person name="Barry K."/>
            <person name="Miller A.N."/>
            <person name="Grigoriev I.V."/>
            <person name="Debuchy R."/>
            <person name="Gladieux P."/>
            <person name="Hiltunen Thoren M."/>
            <person name="Johannesson H."/>
        </authorList>
    </citation>
    <scope>NUCLEOTIDE SEQUENCE</scope>
    <source>
        <strain evidence="3">CBS 103.79</strain>
    </source>
</reference>
<dbReference type="AlphaFoldDB" id="A0AAN6MCA4"/>
<comment type="caution">
    <text evidence="3">The sequence shown here is derived from an EMBL/GenBank/DDBJ whole genome shotgun (WGS) entry which is preliminary data.</text>
</comment>